<evidence type="ECO:0000313" key="5">
    <source>
        <dbReference type="EMBL" id="ORZ11312.1"/>
    </source>
</evidence>
<dbReference type="GO" id="GO:0005085">
    <property type="term" value="F:guanyl-nucleotide exchange factor activity"/>
    <property type="evidence" value="ECO:0007669"/>
    <property type="project" value="UniProtKB-KW"/>
</dbReference>
<dbReference type="RefSeq" id="XP_021879627.1">
    <property type="nucleotide sequence ID" value="XM_022028922.1"/>
</dbReference>
<feature type="compositionally biased region" description="Low complexity" evidence="3">
    <location>
        <begin position="161"/>
        <end position="191"/>
    </location>
</feature>
<feature type="compositionally biased region" description="Low complexity" evidence="3">
    <location>
        <begin position="1014"/>
        <end position="1029"/>
    </location>
</feature>
<dbReference type="PROSITE" id="PS50009">
    <property type="entry name" value="RASGEF_CAT"/>
    <property type="match status" value="1"/>
</dbReference>
<proteinExistence type="predicted"/>
<keyword evidence="1 2" id="KW-0344">Guanine-nucleotide releasing factor</keyword>
<dbReference type="SMART" id="SM00147">
    <property type="entry name" value="RasGEF"/>
    <property type="match status" value="1"/>
</dbReference>
<dbReference type="Pfam" id="PF00617">
    <property type="entry name" value="RasGEF"/>
    <property type="match status" value="1"/>
</dbReference>
<dbReference type="Proteomes" id="UP000193648">
    <property type="component" value="Unassembled WGS sequence"/>
</dbReference>
<feature type="compositionally biased region" description="Polar residues" evidence="3">
    <location>
        <begin position="373"/>
        <end position="386"/>
    </location>
</feature>
<feature type="region of interest" description="Disordered" evidence="3">
    <location>
        <begin position="839"/>
        <end position="860"/>
    </location>
</feature>
<feature type="region of interest" description="Disordered" evidence="3">
    <location>
        <begin position="1064"/>
        <end position="1112"/>
    </location>
</feature>
<accession>A0A1Y2GJ99</accession>
<protein>
    <recommendedName>
        <fullName evidence="4">Ras-GEF domain-containing protein</fullName>
    </recommendedName>
</protein>
<dbReference type="InterPro" id="IPR001895">
    <property type="entry name" value="RASGEF_cat_dom"/>
</dbReference>
<name>A0A1Y2GJ99_9FUNG</name>
<dbReference type="AlphaFoldDB" id="A0A1Y2GJ99"/>
<dbReference type="Gene3D" id="1.10.840.10">
    <property type="entry name" value="Ras guanine-nucleotide exchange factors catalytic domain"/>
    <property type="match status" value="1"/>
</dbReference>
<dbReference type="GO" id="GO:0007265">
    <property type="term" value="P:Ras protein signal transduction"/>
    <property type="evidence" value="ECO:0007669"/>
    <property type="project" value="TreeGrafter"/>
</dbReference>
<dbReference type="PANTHER" id="PTHR23113">
    <property type="entry name" value="GUANINE NUCLEOTIDE EXCHANGE FACTOR"/>
    <property type="match status" value="1"/>
</dbReference>
<gene>
    <name evidence="5" type="ORF">BCR41DRAFT_397984</name>
</gene>
<feature type="region of interest" description="Disordered" evidence="3">
    <location>
        <begin position="373"/>
        <end position="474"/>
    </location>
</feature>
<feature type="compositionally biased region" description="Acidic residues" evidence="3">
    <location>
        <begin position="400"/>
        <end position="415"/>
    </location>
</feature>
<feature type="compositionally biased region" description="Polar residues" evidence="3">
    <location>
        <begin position="1099"/>
        <end position="1112"/>
    </location>
</feature>
<dbReference type="OrthoDB" id="546434at2759"/>
<sequence>MDELQRLRTKSADTLAAKNIKGAYFSYLEVLDAAIVELRNIKFVGNVAITTGATVTLMALTKDCVVSVQEILAKHDPAIAAVTEPPTTNPPFRKQAKTPAFRKPSLARHSERISSGQARTVTMLTEQLQAAAAGKSKNTVNNSKLEANVAGKTESNTNTTAKSSPSQSPSISSTSSASSSASSSPSLPASSNDATTSDLDISQSSTDKPITRTKRDQATSTEDERPAISIASAMTLSNPLLKPTLIAETTIEEETSSDEERHQIMVEKAERTASLSEAHEEVQKVVHKVVAGESDVEQVKDEDIKSREETTTMSIALEETVILDDEPFSLDTASPMTYLPPLCSDAGTILSESNHRLQDSTSSVIIESDHFVLSSTQSSNTPSKPAQSRKLNEPRSSEDFTPDEESSDEDEDEPESQQSSSQNSHRKMSSQNIAIPQARRRPGVCSSASVPASPNNSPTNIPSTSSGSHGTTRSLSQTNYSILRNNSSGLAAVIPEGCVDPSNLVEAERINGDDGGELDLKLYGPADHLPMIPISPLRITHRSLVEKEKSWSSILEETNIKIQQLCNQARQQQQQDDSDDCSNDLEIQSLQEDTRKYTSQISNTMATIAKVRELLCRSAGITSIMEFPPYLIAYQLTLIESAIFLEIPPSALLKHTAKSPHPSITASTDFFNYLTRMIEYSILFPAEASGRAQIINHWIKVAVKLHELENFQTLKAILCALGTPPIKRLKRTWSFLPRKSINKFETLSDLMSEDRNYGKYREMMNSLWAGSIVTSPDVSSPILSDSASSMSGSGRFDSFLGSWSNSETKSKERRPMIPFLGTFIMDMTYLLAAVKKNSGSSTGSTASAATTTTTSSSSLLSKIPGFSSIRETKNLTVNTAFSPQDDARIQDLLLTLTAYQSGPRYSPQPPRAYIKASVKTQHHFRAPSLSSALQMTTKYRSNAAAAERERQMQFSLMDDDDEDFLGLGATGAGSGSGGIRSTQQLIWHYLLTRPWAPERMVDELSMIREPSKTNNSNNSNNNSSISINSNSSSNSNININNNVNNGSSSNVNLSVGNNSFSGNGHSKGCSSGSSTYSASSGVGSAHNCSSLEPHLNIGSGDNSNSGPATQDE</sequence>
<feature type="region of interest" description="Disordered" evidence="3">
    <location>
        <begin position="1010"/>
        <end position="1029"/>
    </location>
</feature>
<dbReference type="EMBL" id="MCFF01000028">
    <property type="protein sequence ID" value="ORZ11312.1"/>
    <property type="molecule type" value="Genomic_DNA"/>
</dbReference>
<evidence type="ECO:0000256" key="1">
    <source>
        <dbReference type="ARBA" id="ARBA00022658"/>
    </source>
</evidence>
<dbReference type="GeneID" id="33570765"/>
<keyword evidence="6" id="KW-1185">Reference proteome</keyword>
<comment type="caution">
    <text evidence="5">The sequence shown here is derived from an EMBL/GenBank/DDBJ whole genome shotgun (WGS) entry which is preliminary data.</text>
</comment>
<feature type="region of interest" description="Disordered" evidence="3">
    <location>
        <begin position="131"/>
        <end position="227"/>
    </location>
</feature>
<feature type="region of interest" description="Disordered" evidence="3">
    <location>
        <begin position="82"/>
        <end position="119"/>
    </location>
</feature>
<reference evidence="5 6" key="1">
    <citation type="submission" date="2016-07" db="EMBL/GenBank/DDBJ databases">
        <title>Pervasive Adenine N6-methylation of Active Genes in Fungi.</title>
        <authorList>
            <consortium name="DOE Joint Genome Institute"/>
            <person name="Mondo S.J."/>
            <person name="Dannebaum R.O."/>
            <person name="Kuo R.C."/>
            <person name="Labutti K."/>
            <person name="Haridas S."/>
            <person name="Kuo A."/>
            <person name="Salamov A."/>
            <person name="Ahrendt S.R."/>
            <person name="Lipzen A."/>
            <person name="Sullivan W."/>
            <person name="Andreopoulos W.B."/>
            <person name="Clum A."/>
            <person name="Lindquist E."/>
            <person name="Daum C."/>
            <person name="Ramamoorthy G.K."/>
            <person name="Gryganskyi A."/>
            <person name="Culley D."/>
            <person name="Magnuson J.K."/>
            <person name="James T.Y."/>
            <person name="O'Malley M.A."/>
            <person name="Stajich J.E."/>
            <person name="Spatafora J.W."/>
            <person name="Visel A."/>
            <person name="Grigoriev I.V."/>
        </authorList>
    </citation>
    <scope>NUCLEOTIDE SEQUENCE [LARGE SCALE GENOMIC DNA]</scope>
    <source>
        <strain evidence="5 6">NRRL 3116</strain>
    </source>
</reference>
<feature type="compositionally biased region" description="Basic and acidic residues" evidence="3">
    <location>
        <begin position="209"/>
        <end position="226"/>
    </location>
</feature>
<dbReference type="GO" id="GO:0005886">
    <property type="term" value="C:plasma membrane"/>
    <property type="evidence" value="ECO:0007669"/>
    <property type="project" value="TreeGrafter"/>
</dbReference>
<dbReference type="STRING" id="64571.A0A1Y2GJ99"/>
<feature type="compositionally biased region" description="Polar residues" evidence="3">
    <location>
        <begin position="192"/>
        <end position="208"/>
    </location>
</feature>
<feature type="domain" description="Ras-GEF" evidence="4">
    <location>
        <begin position="628"/>
        <end position="904"/>
    </location>
</feature>
<dbReference type="SUPFAM" id="SSF48366">
    <property type="entry name" value="Ras GEF"/>
    <property type="match status" value="1"/>
</dbReference>
<evidence type="ECO:0000259" key="4">
    <source>
        <dbReference type="PROSITE" id="PS50009"/>
    </source>
</evidence>
<dbReference type="InParanoid" id="A0A1Y2GJ99"/>
<dbReference type="InterPro" id="IPR023578">
    <property type="entry name" value="Ras_GEF_dom_sf"/>
</dbReference>
<feature type="compositionally biased region" description="Low complexity" evidence="3">
    <location>
        <begin position="446"/>
        <end position="474"/>
    </location>
</feature>
<feature type="compositionally biased region" description="Polar residues" evidence="3">
    <location>
        <begin position="136"/>
        <end position="145"/>
    </location>
</feature>
<organism evidence="5 6">
    <name type="scientific">Lobosporangium transversale</name>
    <dbReference type="NCBI Taxonomy" id="64571"/>
    <lineage>
        <taxon>Eukaryota</taxon>
        <taxon>Fungi</taxon>
        <taxon>Fungi incertae sedis</taxon>
        <taxon>Mucoromycota</taxon>
        <taxon>Mortierellomycotina</taxon>
        <taxon>Mortierellomycetes</taxon>
        <taxon>Mortierellales</taxon>
        <taxon>Mortierellaceae</taxon>
        <taxon>Lobosporangium</taxon>
    </lineage>
</organism>
<evidence type="ECO:0000256" key="3">
    <source>
        <dbReference type="SAM" id="MobiDB-lite"/>
    </source>
</evidence>
<feature type="compositionally biased region" description="Low complexity" evidence="3">
    <location>
        <begin position="1064"/>
        <end position="1084"/>
    </location>
</feature>
<dbReference type="PANTHER" id="PTHR23113:SF368">
    <property type="entry name" value="CELL DIVISION CONTROL PROTEIN 25"/>
    <property type="match status" value="1"/>
</dbReference>
<evidence type="ECO:0000256" key="2">
    <source>
        <dbReference type="PROSITE-ProRule" id="PRU00168"/>
    </source>
</evidence>
<dbReference type="InterPro" id="IPR036964">
    <property type="entry name" value="RASGEF_cat_dom_sf"/>
</dbReference>
<evidence type="ECO:0000313" key="6">
    <source>
        <dbReference type="Proteomes" id="UP000193648"/>
    </source>
</evidence>
<dbReference type="InterPro" id="IPR008937">
    <property type="entry name" value="Ras-like_GEF"/>
</dbReference>